<dbReference type="PANTHER" id="PTHR35889:SF3">
    <property type="entry name" value="F-BOX DOMAIN-CONTAINING PROTEIN"/>
    <property type="match status" value="1"/>
</dbReference>
<evidence type="ECO:0000259" key="2">
    <source>
        <dbReference type="Pfam" id="PF07587"/>
    </source>
</evidence>
<evidence type="ECO:0000259" key="3">
    <source>
        <dbReference type="Pfam" id="PF07635"/>
    </source>
</evidence>
<dbReference type="Pfam" id="PF07587">
    <property type="entry name" value="PSD1"/>
    <property type="match status" value="1"/>
</dbReference>
<dbReference type="EMBL" id="QNRR01000018">
    <property type="protein sequence ID" value="RBP36055.1"/>
    <property type="molecule type" value="Genomic_DNA"/>
</dbReference>
<reference evidence="4 5" key="1">
    <citation type="submission" date="2018-06" db="EMBL/GenBank/DDBJ databases">
        <title>Genomic Encyclopedia of Type Strains, Phase IV (KMG-IV): sequencing the most valuable type-strain genomes for metagenomic binning, comparative biology and taxonomic classification.</title>
        <authorList>
            <person name="Goeker M."/>
        </authorList>
    </citation>
    <scope>NUCLEOTIDE SEQUENCE [LARGE SCALE GENOMIC DNA]</scope>
    <source>
        <strain evidence="4 5">DSM 25532</strain>
    </source>
</reference>
<dbReference type="Proteomes" id="UP000253426">
    <property type="component" value="Unassembled WGS sequence"/>
</dbReference>
<feature type="domain" description="DUF1553" evidence="2">
    <location>
        <begin position="709"/>
        <end position="964"/>
    </location>
</feature>
<keyword evidence="5" id="KW-1185">Reference proteome</keyword>
<dbReference type="GO" id="GO:0020037">
    <property type="term" value="F:heme binding"/>
    <property type="evidence" value="ECO:0007669"/>
    <property type="project" value="InterPro"/>
</dbReference>
<accession>A0A366H2Q0</accession>
<proteinExistence type="predicted"/>
<sequence>MLTLAVLGALSGVLSAEGTAPSTPDFTTEVRPILSRYCFKCHGPDEKTRKGGLRLDLRDETLKPAKTGDIAIVPHQPDKSALVARIETHDPDEIMPPPDSKMTITAEQKEILKRWVAGGAEYKQHWAFIKPQQVRPPKAGNGMPEAANPIDAFIRAKLKDQGFAPSPPADAVTLVRRLYLDLIGLPPKPEEVDAFVQAASRDQEAAIQTTVDALLASPQYGERWARRWLDLARYADTNGYEKDRERSIWSYRDWVVRALNADMPFDEFTIEQVAGDMLPAATVDQRIATGFHRNTMLNEEGGIDPLEFRYYAMADRVATTGTTWLGLTLGCAQCHTHKYDPVTHVEYFQIMAFLNNADEPDLNLPVQEEPEAKQKRLEQLAQQTAALPTKWPGEKSDSAEIRRLLAEVAFQRWLEKMRGDKVDWQVLRPTGMKTNMPHLTQLPDGSVLGSGDITKSDTYELKFRPSTQGITAIRLEALPHPSLPDHGPGLAYYEGPKGDFFMGEFQVTTNGKAVKINRASETYARNNFGGPNTPAVSAMAAVDGDPQTGWSCAKRPGEANEAVFVFEKPLEGTEEISVKMLFGRHYACSLGRFRISVTTHASGAEARGIPHKLEPLLAIPDAALKPAQRNQLRTHFLMNAPEVAGAADTIRALRKPSVAPVSLVMRERPASNPRTTYLYNRGEYTQPQEQVKAEVLSVLNPLPKEAPRNRLAFARWLVSPENPLTARVTVNRQWEILFGRGLVKTSQDFGFQGEVPSHPELLDWLAVEFMKQGWSLKKLHRLIVTSATYQQSSQVTPELLAKDAENKWLARASRPRVEAEIVRDSVLYASGLLSLKMGGPGVYPPQPDGVVDIAYGKSTWEASSGDDRHRRSLYTFLKRTAPFAMSTTFDAPSGEACVARRDVSNTPLQALTLLNDIFMVEATQSLGALASQQPGTDEAKLQFMFRRVLCRQAGADEVAALIEYLEAQRKRIRSGELDAAVISGNKDAREIDRAAWTLLGRALFNLDEFVTKG</sequence>
<comment type="caution">
    <text evidence="4">The sequence shown here is derived from an EMBL/GenBank/DDBJ whole genome shotgun (WGS) entry which is preliminary data.</text>
</comment>
<dbReference type="AlphaFoldDB" id="A0A366H2Q0"/>
<evidence type="ECO:0000313" key="4">
    <source>
        <dbReference type="EMBL" id="RBP36055.1"/>
    </source>
</evidence>
<feature type="domain" description="Cytochrome C Planctomycete-type" evidence="3">
    <location>
        <begin position="38"/>
        <end position="99"/>
    </location>
</feature>
<dbReference type="InterPro" id="IPR022655">
    <property type="entry name" value="DUF1553"/>
</dbReference>
<dbReference type="InterPro" id="IPR011429">
    <property type="entry name" value="Cyt_c_Planctomycete-type"/>
</dbReference>
<dbReference type="SUPFAM" id="SSF46626">
    <property type="entry name" value="Cytochrome c"/>
    <property type="match status" value="1"/>
</dbReference>
<protein>
    <submittedName>
        <fullName evidence="4">Cytochrome c</fullName>
    </submittedName>
</protein>
<dbReference type="InterPro" id="IPR011444">
    <property type="entry name" value="DUF1549"/>
</dbReference>
<dbReference type="GO" id="GO:0009055">
    <property type="term" value="F:electron transfer activity"/>
    <property type="evidence" value="ECO:0007669"/>
    <property type="project" value="InterPro"/>
</dbReference>
<feature type="domain" description="DUF1549" evidence="1">
    <location>
        <begin position="149"/>
        <end position="358"/>
    </location>
</feature>
<dbReference type="Pfam" id="PF07635">
    <property type="entry name" value="PSCyt1"/>
    <property type="match status" value="1"/>
</dbReference>
<dbReference type="Pfam" id="PF07583">
    <property type="entry name" value="PSCyt2"/>
    <property type="match status" value="1"/>
</dbReference>
<dbReference type="InterPro" id="IPR036909">
    <property type="entry name" value="Cyt_c-like_dom_sf"/>
</dbReference>
<evidence type="ECO:0000259" key="1">
    <source>
        <dbReference type="Pfam" id="PF07583"/>
    </source>
</evidence>
<gene>
    <name evidence="4" type="ORF">DES53_1183</name>
</gene>
<evidence type="ECO:0000313" key="5">
    <source>
        <dbReference type="Proteomes" id="UP000253426"/>
    </source>
</evidence>
<name>A0A366H2Q0_9BACT</name>
<dbReference type="PANTHER" id="PTHR35889">
    <property type="entry name" value="CYCLOINULO-OLIGOSACCHARIDE FRUCTANOTRANSFERASE-RELATED"/>
    <property type="match status" value="1"/>
</dbReference>
<organism evidence="4 5">
    <name type="scientific">Roseimicrobium gellanilyticum</name>
    <dbReference type="NCBI Taxonomy" id="748857"/>
    <lineage>
        <taxon>Bacteria</taxon>
        <taxon>Pseudomonadati</taxon>
        <taxon>Verrucomicrobiota</taxon>
        <taxon>Verrucomicrobiia</taxon>
        <taxon>Verrucomicrobiales</taxon>
        <taxon>Verrucomicrobiaceae</taxon>
        <taxon>Roseimicrobium</taxon>
    </lineage>
</organism>